<dbReference type="InterPro" id="IPR036388">
    <property type="entry name" value="WH-like_DNA-bd_sf"/>
</dbReference>
<keyword evidence="1" id="KW-0805">Transcription regulation</keyword>
<dbReference type="PROSITE" id="PS51063">
    <property type="entry name" value="HTH_CRP_2"/>
    <property type="match status" value="1"/>
</dbReference>
<evidence type="ECO:0000256" key="2">
    <source>
        <dbReference type="ARBA" id="ARBA00023125"/>
    </source>
</evidence>
<keyword evidence="2" id="KW-0238">DNA-binding</keyword>
<dbReference type="InterPro" id="IPR036390">
    <property type="entry name" value="WH_DNA-bd_sf"/>
</dbReference>
<keyword evidence="3" id="KW-0804">Transcription</keyword>
<reference evidence="5" key="1">
    <citation type="submission" date="2016-08" db="EMBL/GenBank/DDBJ databases">
        <authorList>
            <person name="Seilhamer J.J."/>
        </authorList>
    </citation>
    <scope>NUCLEOTIDE SEQUENCE</scope>
    <source>
        <strain evidence="5">86</strain>
    </source>
</reference>
<dbReference type="InterPro" id="IPR012318">
    <property type="entry name" value="HTH_CRP"/>
</dbReference>
<dbReference type="AlphaFoldDB" id="A0A212LFK6"/>
<dbReference type="SMART" id="SM00419">
    <property type="entry name" value="HTH_CRP"/>
    <property type="match status" value="1"/>
</dbReference>
<dbReference type="SUPFAM" id="SSF46785">
    <property type="entry name" value="Winged helix' DNA-binding domain"/>
    <property type="match status" value="1"/>
</dbReference>
<dbReference type="InterPro" id="IPR000595">
    <property type="entry name" value="cNMP-bd_dom"/>
</dbReference>
<gene>
    <name evidence="5" type="ORF">KL86PLE_30616</name>
</gene>
<evidence type="ECO:0000256" key="1">
    <source>
        <dbReference type="ARBA" id="ARBA00023015"/>
    </source>
</evidence>
<feature type="domain" description="HTH crp-type" evidence="4">
    <location>
        <begin position="133"/>
        <end position="207"/>
    </location>
</feature>
<dbReference type="GO" id="GO:0006355">
    <property type="term" value="P:regulation of DNA-templated transcription"/>
    <property type="evidence" value="ECO:0007669"/>
    <property type="project" value="InterPro"/>
</dbReference>
<dbReference type="RefSeq" id="WP_100079578.1">
    <property type="nucleotide sequence ID" value="NZ_LT608334.1"/>
</dbReference>
<dbReference type="CDD" id="cd00092">
    <property type="entry name" value="HTH_CRP"/>
    <property type="match status" value="1"/>
</dbReference>
<dbReference type="CDD" id="cd00038">
    <property type="entry name" value="CAP_ED"/>
    <property type="match status" value="1"/>
</dbReference>
<name>A0A212LFK6_9HYPH</name>
<dbReference type="SUPFAM" id="SSF51206">
    <property type="entry name" value="cAMP-binding domain-like"/>
    <property type="match status" value="1"/>
</dbReference>
<accession>A0A212LFK6</accession>
<evidence type="ECO:0000259" key="4">
    <source>
        <dbReference type="PROSITE" id="PS51063"/>
    </source>
</evidence>
<organism evidence="5">
    <name type="scientific">uncultured Pleomorphomonas sp</name>
    <dbReference type="NCBI Taxonomy" id="442121"/>
    <lineage>
        <taxon>Bacteria</taxon>
        <taxon>Pseudomonadati</taxon>
        <taxon>Pseudomonadota</taxon>
        <taxon>Alphaproteobacteria</taxon>
        <taxon>Hyphomicrobiales</taxon>
        <taxon>Pleomorphomonadaceae</taxon>
        <taxon>Pleomorphomonas</taxon>
        <taxon>environmental samples</taxon>
    </lineage>
</organism>
<dbReference type="InterPro" id="IPR014710">
    <property type="entry name" value="RmlC-like_jellyroll"/>
</dbReference>
<dbReference type="Gene3D" id="1.10.10.10">
    <property type="entry name" value="Winged helix-like DNA-binding domain superfamily/Winged helix DNA-binding domain"/>
    <property type="match status" value="1"/>
</dbReference>
<sequence length="213" mass="23712">MPPRFSIANILVGPQGEEFLRGFIHRSYPKGSLISSGDIDENGILVVMSGRLRMFLISEDRELSLFYFGPGDMFCLHSGCLIEAAEPSELKFTDLATFDKKLRENPQIAWALISILGRALASFLRTIEDLMFHDIKQRIANYFIDHAHSSGRPSPSGVEVEIRLSVEDIAKSIGSSRQATSTAINSLIKDGLLVRQGRGVYAIPAIERLRSFR</sequence>
<evidence type="ECO:0000313" key="5">
    <source>
        <dbReference type="EMBL" id="SCM76169.1"/>
    </source>
</evidence>
<dbReference type="Pfam" id="PF13545">
    <property type="entry name" value="HTH_Crp_2"/>
    <property type="match status" value="1"/>
</dbReference>
<dbReference type="EMBL" id="FMJD01000007">
    <property type="protein sequence ID" value="SCM76169.1"/>
    <property type="molecule type" value="Genomic_DNA"/>
</dbReference>
<dbReference type="Gene3D" id="2.60.120.10">
    <property type="entry name" value="Jelly Rolls"/>
    <property type="match status" value="1"/>
</dbReference>
<dbReference type="GO" id="GO:0003677">
    <property type="term" value="F:DNA binding"/>
    <property type="evidence" value="ECO:0007669"/>
    <property type="project" value="UniProtKB-KW"/>
</dbReference>
<protein>
    <submittedName>
        <fullName evidence="5">Transcriptional regulator, Crp/Fnr family</fullName>
    </submittedName>
</protein>
<evidence type="ECO:0000256" key="3">
    <source>
        <dbReference type="ARBA" id="ARBA00023163"/>
    </source>
</evidence>
<dbReference type="InterPro" id="IPR018490">
    <property type="entry name" value="cNMP-bd_dom_sf"/>
</dbReference>
<proteinExistence type="predicted"/>